<sequence length="66" mass="7659">IWKVDGDVNPADLLTKPLGYPRLTKLKQLIGMHLEAELTPREKQRKLYHDEKQRGKQQKSEYAGAE</sequence>
<dbReference type="EMBL" id="QXGC01000229">
    <property type="protein sequence ID" value="KAE9243984.1"/>
    <property type="molecule type" value="Genomic_DNA"/>
</dbReference>
<evidence type="ECO:0000256" key="1">
    <source>
        <dbReference type="SAM" id="MobiDB-lite"/>
    </source>
</evidence>
<accession>A0A6G0PE68</accession>
<organism evidence="2 3">
    <name type="scientific">Phytophthora fragariae</name>
    <dbReference type="NCBI Taxonomy" id="53985"/>
    <lineage>
        <taxon>Eukaryota</taxon>
        <taxon>Sar</taxon>
        <taxon>Stramenopiles</taxon>
        <taxon>Oomycota</taxon>
        <taxon>Peronosporomycetes</taxon>
        <taxon>Peronosporales</taxon>
        <taxon>Peronosporaceae</taxon>
        <taxon>Phytophthora</taxon>
    </lineage>
</organism>
<reference evidence="2 3" key="1">
    <citation type="submission" date="2018-09" db="EMBL/GenBank/DDBJ databases">
        <title>Genomic investigation of the strawberry pathogen Phytophthora fragariae indicates pathogenicity is determined by transcriptional variation in three key races.</title>
        <authorList>
            <person name="Adams T.M."/>
            <person name="Armitage A.D."/>
            <person name="Sobczyk M.K."/>
            <person name="Bates H.J."/>
            <person name="Dunwell J.M."/>
            <person name="Nellist C.F."/>
            <person name="Harrison R.J."/>
        </authorList>
    </citation>
    <scope>NUCLEOTIDE SEQUENCE [LARGE SCALE GENOMIC DNA]</scope>
    <source>
        <strain evidence="2 3">BC-23</strain>
    </source>
</reference>
<name>A0A6G0PE68_9STRA</name>
<dbReference type="AlphaFoldDB" id="A0A6G0PE68"/>
<feature type="region of interest" description="Disordered" evidence="1">
    <location>
        <begin position="40"/>
        <end position="66"/>
    </location>
</feature>
<comment type="caution">
    <text evidence="2">The sequence shown here is derived from an EMBL/GenBank/DDBJ whole genome shotgun (WGS) entry which is preliminary data.</text>
</comment>
<evidence type="ECO:0000313" key="3">
    <source>
        <dbReference type="Proteomes" id="UP000476176"/>
    </source>
</evidence>
<gene>
    <name evidence="2" type="ORF">PF004_g5862</name>
</gene>
<protein>
    <submittedName>
        <fullName evidence="2">Uncharacterized protein</fullName>
    </submittedName>
</protein>
<proteinExistence type="predicted"/>
<dbReference type="Proteomes" id="UP000476176">
    <property type="component" value="Unassembled WGS sequence"/>
</dbReference>
<feature type="non-terminal residue" evidence="2">
    <location>
        <position position="1"/>
    </location>
</feature>
<evidence type="ECO:0000313" key="2">
    <source>
        <dbReference type="EMBL" id="KAE9243984.1"/>
    </source>
</evidence>
<feature type="compositionally biased region" description="Basic and acidic residues" evidence="1">
    <location>
        <begin position="40"/>
        <end position="54"/>
    </location>
</feature>